<organism evidence="1 2">
    <name type="scientific">Candidatus Roizmanbacteria bacterium RIFCSPHIGHO2_01_FULL_39_24</name>
    <dbReference type="NCBI Taxonomy" id="1802032"/>
    <lineage>
        <taxon>Bacteria</taxon>
        <taxon>Candidatus Roizmaniibacteriota</taxon>
    </lineage>
</organism>
<accession>A0A1F7GI18</accession>
<evidence type="ECO:0008006" key="3">
    <source>
        <dbReference type="Google" id="ProtNLM"/>
    </source>
</evidence>
<evidence type="ECO:0000313" key="1">
    <source>
        <dbReference type="EMBL" id="OGK18142.1"/>
    </source>
</evidence>
<sequence length="94" mass="10527">MYKVVKGTDGTVRKIDDHMHAFDFMFLTRLEAADYFGKHIAPTDIVYYVLNGVLEITFDKTTLQCVSGDSCFISKGETYILSGTFQVLSICSPT</sequence>
<name>A0A1F7GI18_9BACT</name>
<proteinExistence type="predicted"/>
<dbReference type="EMBL" id="MFZH01000036">
    <property type="protein sequence ID" value="OGK18142.1"/>
    <property type="molecule type" value="Genomic_DNA"/>
</dbReference>
<gene>
    <name evidence="1" type="ORF">A2799_03105</name>
</gene>
<dbReference type="InterPro" id="IPR011051">
    <property type="entry name" value="RmlC_Cupin_sf"/>
</dbReference>
<protein>
    <recommendedName>
        <fullName evidence="3">Cupin 2 conserved barrel domain-containing protein</fullName>
    </recommendedName>
</protein>
<evidence type="ECO:0000313" key="2">
    <source>
        <dbReference type="Proteomes" id="UP000176850"/>
    </source>
</evidence>
<comment type="caution">
    <text evidence="1">The sequence shown here is derived from an EMBL/GenBank/DDBJ whole genome shotgun (WGS) entry which is preliminary data.</text>
</comment>
<dbReference type="Gene3D" id="2.60.120.10">
    <property type="entry name" value="Jelly Rolls"/>
    <property type="match status" value="1"/>
</dbReference>
<dbReference type="InterPro" id="IPR014710">
    <property type="entry name" value="RmlC-like_jellyroll"/>
</dbReference>
<dbReference type="AlphaFoldDB" id="A0A1F7GI18"/>
<reference evidence="1 2" key="1">
    <citation type="journal article" date="2016" name="Nat. Commun.">
        <title>Thousands of microbial genomes shed light on interconnected biogeochemical processes in an aquifer system.</title>
        <authorList>
            <person name="Anantharaman K."/>
            <person name="Brown C.T."/>
            <person name="Hug L.A."/>
            <person name="Sharon I."/>
            <person name="Castelle C.J."/>
            <person name="Probst A.J."/>
            <person name="Thomas B.C."/>
            <person name="Singh A."/>
            <person name="Wilkins M.J."/>
            <person name="Karaoz U."/>
            <person name="Brodie E.L."/>
            <person name="Williams K.H."/>
            <person name="Hubbard S.S."/>
            <person name="Banfield J.F."/>
        </authorList>
    </citation>
    <scope>NUCLEOTIDE SEQUENCE [LARGE SCALE GENOMIC DNA]</scope>
</reference>
<dbReference type="Proteomes" id="UP000176850">
    <property type="component" value="Unassembled WGS sequence"/>
</dbReference>
<dbReference type="SUPFAM" id="SSF51182">
    <property type="entry name" value="RmlC-like cupins"/>
    <property type="match status" value="1"/>
</dbReference>